<evidence type="ECO:0000313" key="1">
    <source>
        <dbReference type="EMBL" id="TQM58454.1"/>
    </source>
</evidence>
<protein>
    <recommendedName>
        <fullName evidence="3">Cupin domain-containing protein</fullName>
    </recommendedName>
</protein>
<dbReference type="InterPro" id="IPR011051">
    <property type="entry name" value="RmlC_Cupin_sf"/>
</dbReference>
<dbReference type="SUPFAM" id="SSF51182">
    <property type="entry name" value="RmlC-like cupins"/>
    <property type="match status" value="1"/>
</dbReference>
<keyword evidence="2" id="KW-1185">Reference proteome</keyword>
<dbReference type="OrthoDB" id="1119958at2"/>
<accession>A0A543HJF0</accession>
<name>A0A543HJF0_9MICO</name>
<evidence type="ECO:0000313" key="2">
    <source>
        <dbReference type="Proteomes" id="UP000316747"/>
    </source>
</evidence>
<dbReference type="RefSeq" id="WP_141845911.1">
    <property type="nucleotide sequence ID" value="NZ_VFPM01000003.1"/>
</dbReference>
<comment type="caution">
    <text evidence="1">The sequence shown here is derived from an EMBL/GenBank/DDBJ whole genome shotgun (WGS) entry which is preliminary data.</text>
</comment>
<dbReference type="AlphaFoldDB" id="A0A543HJF0"/>
<reference evidence="1 2" key="1">
    <citation type="submission" date="2019-06" db="EMBL/GenBank/DDBJ databases">
        <title>Genome sequencing of plant associated microbes to promote plant fitness in Sorghum bicolor and Oryza sativa.</title>
        <authorList>
            <person name="Coleman-Derr D."/>
        </authorList>
    </citation>
    <scope>NUCLEOTIDE SEQUENCE [LARGE SCALE GENOMIC DNA]</scope>
    <source>
        <strain evidence="1 2">KV-663</strain>
    </source>
</reference>
<dbReference type="EMBL" id="VFPM01000003">
    <property type="protein sequence ID" value="TQM58454.1"/>
    <property type="molecule type" value="Genomic_DNA"/>
</dbReference>
<dbReference type="Proteomes" id="UP000316747">
    <property type="component" value="Unassembled WGS sequence"/>
</dbReference>
<gene>
    <name evidence="1" type="ORF">FBY41_3821</name>
</gene>
<evidence type="ECO:0008006" key="3">
    <source>
        <dbReference type="Google" id="ProtNLM"/>
    </source>
</evidence>
<organism evidence="1 2">
    <name type="scientific">Humibacillus xanthopallidus</name>
    <dbReference type="NCBI Taxonomy" id="412689"/>
    <lineage>
        <taxon>Bacteria</taxon>
        <taxon>Bacillati</taxon>
        <taxon>Actinomycetota</taxon>
        <taxon>Actinomycetes</taxon>
        <taxon>Micrococcales</taxon>
        <taxon>Intrasporangiaceae</taxon>
        <taxon>Humibacillus</taxon>
    </lineage>
</organism>
<sequence>MPKLSKASASSPQGFPGFTESYEQEFGDWTVSIERDFVDMDLAPFFKGAPDDECQAHHLGYVVTGTFSIRRHDGVMETFEAGDAFVIEPGHVPVMSAGGEFVAFTPTAEAKEQTAVMMPNILAYAKEHGIELPGLTTPA</sequence>
<proteinExistence type="predicted"/>